<protein>
    <submittedName>
        <fullName evidence="2">Related to alcohol dehydrogenase</fullName>
    </submittedName>
</protein>
<dbReference type="Proteomes" id="UP000184330">
    <property type="component" value="Unassembled WGS sequence"/>
</dbReference>
<dbReference type="GO" id="GO:0016491">
    <property type="term" value="F:oxidoreductase activity"/>
    <property type="evidence" value="ECO:0007669"/>
    <property type="project" value="InterPro"/>
</dbReference>
<dbReference type="InterPro" id="IPR013154">
    <property type="entry name" value="ADH-like_N"/>
</dbReference>
<dbReference type="AlphaFoldDB" id="A0A1L7XCM6"/>
<dbReference type="InterPro" id="IPR020843">
    <property type="entry name" value="ER"/>
</dbReference>
<feature type="domain" description="Enoyl reductase (ER)" evidence="1">
    <location>
        <begin position="16"/>
        <end position="345"/>
    </location>
</feature>
<keyword evidence="3" id="KW-1185">Reference proteome</keyword>
<dbReference type="InterPro" id="IPR036291">
    <property type="entry name" value="NAD(P)-bd_dom_sf"/>
</dbReference>
<dbReference type="SMART" id="SM00829">
    <property type="entry name" value="PKS_ER"/>
    <property type="match status" value="1"/>
</dbReference>
<dbReference type="Gene3D" id="3.90.180.10">
    <property type="entry name" value="Medium-chain alcohol dehydrogenases, catalytic domain"/>
    <property type="match status" value="1"/>
</dbReference>
<reference evidence="2 3" key="1">
    <citation type="submission" date="2016-03" db="EMBL/GenBank/DDBJ databases">
        <authorList>
            <person name="Ploux O."/>
        </authorList>
    </citation>
    <scope>NUCLEOTIDE SEQUENCE [LARGE SCALE GENOMIC DNA]</scope>
    <source>
        <strain evidence="2 3">UAMH 11012</strain>
    </source>
</reference>
<evidence type="ECO:0000313" key="2">
    <source>
        <dbReference type="EMBL" id="CZR62768.1"/>
    </source>
</evidence>
<sequence length="348" mass="37084">MAPTTFKQWTLEGQNGIESLVCAQARMPKELGEHEVLVKLHAASLNYRDLAIAKGAKGLVTSHNVVPGSDGAGVIVSIGNLVTPFVPGDKVVTHMTPNFAEDAFPTFTEICAGLGHTVDGTIREFGVFDQSALVHMPKNLSFEEAATLTCSGLTAWNALFGGGRTIGKGDSVLTQGTGGVSIAALQFAHATGATVISTTSSSSKASRLTTLGATHTINYRTNPSWGDTAKSLTKNHLGVSNIIDVGGLSTLPESLKAVRVEGVVTVTGVLGKEAKETPSLMDTLWRVCSVRGILLGSKRQFGDMVRFVEEMDVRPVVDERVFGIDEVREAYTWIEEQKHFSKVVIKMA</sequence>
<dbReference type="STRING" id="576137.A0A1L7XCM6"/>
<dbReference type="InterPro" id="IPR013149">
    <property type="entry name" value="ADH-like_C"/>
</dbReference>
<name>A0A1L7XCM6_9HELO</name>
<dbReference type="Pfam" id="PF08240">
    <property type="entry name" value="ADH_N"/>
    <property type="match status" value="1"/>
</dbReference>
<dbReference type="PANTHER" id="PTHR45033:SF2">
    <property type="entry name" value="ZINC-TYPE ALCOHOL DEHYDROGENASE-LIKE PROTEIN C1773.06C"/>
    <property type="match status" value="1"/>
</dbReference>
<organism evidence="2 3">
    <name type="scientific">Phialocephala subalpina</name>
    <dbReference type="NCBI Taxonomy" id="576137"/>
    <lineage>
        <taxon>Eukaryota</taxon>
        <taxon>Fungi</taxon>
        <taxon>Dikarya</taxon>
        <taxon>Ascomycota</taxon>
        <taxon>Pezizomycotina</taxon>
        <taxon>Leotiomycetes</taxon>
        <taxon>Helotiales</taxon>
        <taxon>Mollisiaceae</taxon>
        <taxon>Phialocephala</taxon>
        <taxon>Phialocephala fortinii species complex</taxon>
    </lineage>
</organism>
<dbReference type="InterPro" id="IPR011032">
    <property type="entry name" value="GroES-like_sf"/>
</dbReference>
<dbReference type="EMBL" id="FJOG01000021">
    <property type="protein sequence ID" value="CZR62768.1"/>
    <property type="molecule type" value="Genomic_DNA"/>
</dbReference>
<proteinExistence type="predicted"/>
<gene>
    <name evidence="2" type="ORF">PAC_12665</name>
</gene>
<dbReference type="CDD" id="cd08276">
    <property type="entry name" value="MDR7"/>
    <property type="match status" value="1"/>
</dbReference>
<dbReference type="Pfam" id="PF00107">
    <property type="entry name" value="ADH_zinc_N"/>
    <property type="match status" value="1"/>
</dbReference>
<dbReference type="SUPFAM" id="SSF51735">
    <property type="entry name" value="NAD(P)-binding Rossmann-fold domains"/>
    <property type="match status" value="1"/>
</dbReference>
<evidence type="ECO:0000313" key="3">
    <source>
        <dbReference type="Proteomes" id="UP000184330"/>
    </source>
</evidence>
<evidence type="ECO:0000259" key="1">
    <source>
        <dbReference type="SMART" id="SM00829"/>
    </source>
</evidence>
<dbReference type="OrthoDB" id="9930022at2759"/>
<accession>A0A1L7XCM6</accession>
<dbReference type="SUPFAM" id="SSF50129">
    <property type="entry name" value="GroES-like"/>
    <property type="match status" value="1"/>
</dbReference>
<dbReference type="PANTHER" id="PTHR45033">
    <property type="match status" value="1"/>
</dbReference>
<dbReference type="InterPro" id="IPR052711">
    <property type="entry name" value="Zinc_ADH-like"/>
</dbReference>
<dbReference type="Gene3D" id="3.40.50.720">
    <property type="entry name" value="NAD(P)-binding Rossmann-like Domain"/>
    <property type="match status" value="1"/>
</dbReference>